<dbReference type="SUPFAM" id="SSF51735">
    <property type="entry name" value="NAD(P)-binding Rossmann-fold domains"/>
    <property type="match status" value="1"/>
</dbReference>
<proteinExistence type="predicted"/>
<accession>A0ABR4KBJ2</accession>
<sequence>MHAALVPSWSVPAPVYTQIPDPDPPLPGQLQLKMLAVGIPRVVRLRAQGIHPTARGANLPYDPSIDGVGIDERTGVSYYILPLSVPCLAERVNVDRGNLVPLLQPGASGPGSASLDPVAIAGLMNPVSSSWMALRTRVNGEITGKTVLVLGATSKSGRSAVLVAKFLGAKKVVGVARKEEGLKCVEGLDGWVASEDILTRGTGARFSLPNWVGPVHIVLDYVGGNVAAGVLGGAEIEDGEELQYVQVGNLALEMGTGEKHMFETLPGHLISRRRICIRGSGMGSFSKGDLIREMPGLISFLARMKAPFEIASAPMSQVASVWRDEDTKGTRLVILP</sequence>
<dbReference type="Proteomes" id="UP001610444">
    <property type="component" value="Unassembled WGS sequence"/>
</dbReference>
<dbReference type="PANTHER" id="PTHR43677">
    <property type="entry name" value="SHORT-CHAIN DEHYDROGENASE/REDUCTASE"/>
    <property type="match status" value="1"/>
</dbReference>
<evidence type="ECO:0008006" key="3">
    <source>
        <dbReference type="Google" id="ProtNLM"/>
    </source>
</evidence>
<dbReference type="Gene3D" id="3.40.50.720">
    <property type="entry name" value="NAD(P)-binding Rossmann-like Domain"/>
    <property type="match status" value="1"/>
</dbReference>
<dbReference type="InterPro" id="IPR051397">
    <property type="entry name" value="Zn-ADH-like_protein"/>
</dbReference>
<dbReference type="RefSeq" id="XP_070898879.1">
    <property type="nucleotide sequence ID" value="XM_071047956.1"/>
</dbReference>
<organism evidence="1 2">
    <name type="scientific">Aspergillus pseudodeflectus</name>
    <dbReference type="NCBI Taxonomy" id="176178"/>
    <lineage>
        <taxon>Eukaryota</taxon>
        <taxon>Fungi</taxon>
        <taxon>Dikarya</taxon>
        <taxon>Ascomycota</taxon>
        <taxon>Pezizomycotina</taxon>
        <taxon>Eurotiomycetes</taxon>
        <taxon>Eurotiomycetidae</taxon>
        <taxon>Eurotiales</taxon>
        <taxon>Aspergillaceae</taxon>
        <taxon>Aspergillus</taxon>
        <taxon>Aspergillus subgen. Nidulantes</taxon>
    </lineage>
</organism>
<dbReference type="SUPFAM" id="SSF50129">
    <property type="entry name" value="GroES-like"/>
    <property type="match status" value="1"/>
</dbReference>
<evidence type="ECO:0000313" key="2">
    <source>
        <dbReference type="Proteomes" id="UP001610444"/>
    </source>
</evidence>
<reference evidence="1 2" key="1">
    <citation type="submission" date="2024-07" db="EMBL/GenBank/DDBJ databases">
        <title>Section-level genome sequencing and comparative genomics of Aspergillus sections Usti and Cavernicolus.</title>
        <authorList>
            <consortium name="Lawrence Berkeley National Laboratory"/>
            <person name="Nybo J.L."/>
            <person name="Vesth T.C."/>
            <person name="Theobald S."/>
            <person name="Frisvad J.C."/>
            <person name="Larsen T.O."/>
            <person name="Kjaerboelling I."/>
            <person name="Rothschild-Mancinelli K."/>
            <person name="Lyhne E.K."/>
            <person name="Kogle M.E."/>
            <person name="Barry K."/>
            <person name="Clum A."/>
            <person name="Na H."/>
            <person name="Ledsgaard L."/>
            <person name="Lin J."/>
            <person name="Lipzen A."/>
            <person name="Kuo A."/>
            <person name="Riley R."/>
            <person name="Mondo S."/>
            <person name="LaButti K."/>
            <person name="Haridas S."/>
            <person name="Pangalinan J."/>
            <person name="Salamov A.A."/>
            <person name="Simmons B.A."/>
            <person name="Magnuson J.K."/>
            <person name="Chen J."/>
            <person name="Drula E."/>
            <person name="Henrissat B."/>
            <person name="Wiebenga A."/>
            <person name="Lubbers R.J."/>
            <person name="Gomes A.C."/>
            <person name="Macurrencykelacurrency M.R."/>
            <person name="Stajich J."/>
            <person name="Grigoriev I.V."/>
            <person name="Mortensen U.H."/>
            <person name="De vries R.P."/>
            <person name="Baker S.E."/>
            <person name="Andersen M.R."/>
        </authorList>
    </citation>
    <scope>NUCLEOTIDE SEQUENCE [LARGE SCALE GENOMIC DNA]</scope>
    <source>
        <strain evidence="1 2">CBS 756.74</strain>
    </source>
</reference>
<dbReference type="GeneID" id="98163120"/>
<dbReference type="EMBL" id="JBFXLR010000022">
    <property type="protein sequence ID" value="KAL2849654.1"/>
    <property type="molecule type" value="Genomic_DNA"/>
</dbReference>
<protein>
    <recommendedName>
        <fullName evidence="3">GroES-like protein</fullName>
    </recommendedName>
</protein>
<dbReference type="InterPro" id="IPR036291">
    <property type="entry name" value="NAD(P)-bd_dom_sf"/>
</dbReference>
<comment type="caution">
    <text evidence="1">The sequence shown here is derived from an EMBL/GenBank/DDBJ whole genome shotgun (WGS) entry which is preliminary data.</text>
</comment>
<keyword evidence="2" id="KW-1185">Reference proteome</keyword>
<evidence type="ECO:0000313" key="1">
    <source>
        <dbReference type="EMBL" id="KAL2849654.1"/>
    </source>
</evidence>
<dbReference type="InterPro" id="IPR011032">
    <property type="entry name" value="GroES-like_sf"/>
</dbReference>
<dbReference type="PANTHER" id="PTHR43677:SF11">
    <property type="entry name" value="ZINC-CONTAINING ALCOHOL DEHYDROGENASE"/>
    <property type="match status" value="1"/>
</dbReference>
<name>A0ABR4KBJ2_9EURO</name>
<dbReference type="Gene3D" id="3.90.180.10">
    <property type="entry name" value="Medium-chain alcohol dehydrogenases, catalytic domain"/>
    <property type="match status" value="1"/>
</dbReference>
<gene>
    <name evidence="1" type="ORF">BJX68DRAFT_275913</name>
</gene>